<dbReference type="InterPro" id="IPR013149">
    <property type="entry name" value="ADH-like_C"/>
</dbReference>
<comment type="cofactor">
    <cofactor evidence="1 5">
        <name>Zn(2+)</name>
        <dbReference type="ChEBI" id="CHEBI:29105"/>
    </cofactor>
</comment>
<accession>A0ABU3Z677</accession>
<evidence type="ECO:0000256" key="5">
    <source>
        <dbReference type="RuleBase" id="RU361277"/>
    </source>
</evidence>
<dbReference type="Gene3D" id="3.40.50.720">
    <property type="entry name" value="NAD(P)-binding Rossmann-like Domain"/>
    <property type="match status" value="1"/>
</dbReference>
<keyword evidence="8" id="KW-1185">Reference proteome</keyword>
<dbReference type="Proteomes" id="UP001272515">
    <property type="component" value="Unassembled WGS sequence"/>
</dbReference>
<gene>
    <name evidence="7" type="ORF">RVY80_00925</name>
</gene>
<dbReference type="Pfam" id="PF00107">
    <property type="entry name" value="ADH_zinc_N"/>
    <property type="match status" value="1"/>
</dbReference>
<evidence type="ECO:0000256" key="3">
    <source>
        <dbReference type="ARBA" id="ARBA00022833"/>
    </source>
</evidence>
<dbReference type="PROSITE" id="PS00065">
    <property type="entry name" value="D_2_HYDROXYACID_DH_1"/>
    <property type="match status" value="1"/>
</dbReference>
<dbReference type="PANTHER" id="PTHR42683">
    <property type="entry name" value="ALDEHYDE REDUCTASE"/>
    <property type="match status" value="1"/>
</dbReference>
<dbReference type="InterPro" id="IPR011032">
    <property type="entry name" value="GroES-like_sf"/>
</dbReference>
<comment type="similarity">
    <text evidence="5">Belongs to the zinc-containing alcohol dehydrogenase family.</text>
</comment>
<evidence type="ECO:0000313" key="7">
    <source>
        <dbReference type="EMBL" id="MDV5087417.1"/>
    </source>
</evidence>
<evidence type="ECO:0000256" key="2">
    <source>
        <dbReference type="ARBA" id="ARBA00022723"/>
    </source>
</evidence>
<organism evidence="7 8">
    <name type="scientific">Veillonella absiana</name>
    <dbReference type="NCBI Taxonomy" id="3079305"/>
    <lineage>
        <taxon>Bacteria</taxon>
        <taxon>Bacillati</taxon>
        <taxon>Bacillota</taxon>
        <taxon>Negativicutes</taxon>
        <taxon>Veillonellales</taxon>
        <taxon>Veillonellaceae</taxon>
        <taxon>Veillonella</taxon>
    </lineage>
</organism>
<dbReference type="InterPro" id="IPR020843">
    <property type="entry name" value="ER"/>
</dbReference>
<feature type="domain" description="Enoyl reductase (ER)" evidence="6">
    <location>
        <begin position="16"/>
        <end position="339"/>
    </location>
</feature>
<protein>
    <submittedName>
        <fullName evidence="7">NAD(P)-dependent alcohol dehydrogenase</fullName>
        <ecNumber evidence="7">1.1.-.-</ecNumber>
    </submittedName>
</protein>
<sequence>MSNENVIRAWAVKEAGGKLERYDFDAGELGADDVEIKVEYCGVCHSDLSMMNNEWGMSSYPLVPGHEAVGEIIRMGSAVKGLKVGQKVGIGWTSESCQHCNPCIGGHGNYCPENVPTIAGNGRHQGGFADKMRAQWQWVIPLPGGIDMSKAGPLLCGGITVFEPLLQHNINASHKVGVIGIGGLGHMAIDFFNKWGCEVTAFSSTPDKYDEIRAMGAHNILNSRDSEEFAAAAGTFDLIVSTVSVKLDWNAYLRLLKPQGKLHIVGATLDPMDINAFALIAGERGVAGSATGSPVQLRTMIEFAARKGVLPITENFNMSEVNEAMEHLEAGKARYRIVLKNDFE</sequence>
<comment type="caution">
    <text evidence="7">The sequence shown here is derived from an EMBL/GenBank/DDBJ whole genome shotgun (WGS) entry which is preliminary data.</text>
</comment>
<dbReference type="InterPro" id="IPR047109">
    <property type="entry name" value="CAD-like"/>
</dbReference>
<dbReference type="EMBL" id="JAWJZB010000001">
    <property type="protein sequence ID" value="MDV5087417.1"/>
    <property type="molecule type" value="Genomic_DNA"/>
</dbReference>
<dbReference type="EC" id="1.1.-.-" evidence="7"/>
<dbReference type="GO" id="GO:0016491">
    <property type="term" value="F:oxidoreductase activity"/>
    <property type="evidence" value="ECO:0007669"/>
    <property type="project" value="UniProtKB-KW"/>
</dbReference>
<dbReference type="SUPFAM" id="SSF51735">
    <property type="entry name" value="NAD(P)-binding Rossmann-fold domains"/>
    <property type="match status" value="1"/>
</dbReference>
<dbReference type="SUPFAM" id="SSF50129">
    <property type="entry name" value="GroES-like"/>
    <property type="match status" value="1"/>
</dbReference>
<dbReference type="CDD" id="cd05283">
    <property type="entry name" value="CAD1"/>
    <property type="match status" value="1"/>
</dbReference>
<proteinExistence type="inferred from homology"/>
<evidence type="ECO:0000313" key="8">
    <source>
        <dbReference type="Proteomes" id="UP001272515"/>
    </source>
</evidence>
<evidence type="ECO:0000256" key="1">
    <source>
        <dbReference type="ARBA" id="ARBA00001947"/>
    </source>
</evidence>
<keyword evidence="2 5" id="KW-0479">Metal-binding</keyword>
<dbReference type="InterPro" id="IPR002328">
    <property type="entry name" value="ADH_Zn_CS"/>
</dbReference>
<dbReference type="RefSeq" id="WP_317329273.1">
    <property type="nucleotide sequence ID" value="NZ_JAWJZA010000010.1"/>
</dbReference>
<reference evidence="7 8" key="1">
    <citation type="submission" date="2023-10" db="EMBL/GenBank/DDBJ databases">
        <title>Veillonella sp. nov., isolated from a pig farm feces dump.</title>
        <authorList>
            <person name="Chang Y.-H."/>
        </authorList>
    </citation>
    <scope>NUCLEOTIDE SEQUENCE [LARGE SCALE GENOMIC DNA]</scope>
    <source>
        <strain evidence="7 8">YH-vei2233</strain>
    </source>
</reference>
<evidence type="ECO:0000256" key="4">
    <source>
        <dbReference type="ARBA" id="ARBA00023002"/>
    </source>
</evidence>
<keyword evidence="3 5" id="KW-0862">Zinc</keyword>
<dbReference type="InterPro" id="IPR036291">
    <property type="entry name" value="NAD(P)-bd_dom_sf"/>
</dbReference>
<dbReference type="Pfam" id="PF08240">
    <property type="entry name" value="ADH_N"/>
    <property type="match status" value="1"/>
</dbReference>
<keyword evidence="4 7" id="KW-0560">Oxidoreductase</keyword>
<dbReference type="InterPro" id="IPR013154">
    <property type="entry name" value="ADH-like_N"/>
</dbReference>
<dbReference type="InterPro" id="IPR029752">
    <property type="entry name" value="D-isomer_DH_CS1"/>
</dbReference>
<dbReference type="PROSITE" id="PS00059">
    <property type="entry name" value="ADH_ZINC"/>
    <property type="match status" value="1"/>
</dbReference>
<evidence type="ECO:0000259" key="6">
    <source>
        <dbReference type="SMART" id="SM00829"/>
    </source>
</evidence>
<name>A0ABU3Z677_9FIRM</name>
<dbReference type="SMART" id="SM00829">
    <property type="entry name" value="PKS_ER"/>
    <property type="match status" value="1"/>
</dbReference>
<dbReference type="Gene3D" id="3.90.180.10">
    <property type="entry name" value="Medium-chain alcohol dehydrogenases, catalytic domain"/>
    <property type="match status" value="1"/>
</dbReference>